<keyword evidence="3" id="KW-1185">Reference proteome</keyword>
<dbReference type="PANTHER" id="PTHR43737:SF1">
    <property type="entry name" value="DUF1501 DOMAIN-CONTAINING PROTEIN"/>
    <property type="match status" value="1"/>
</dbReference>
<dbReference type="InterPro" id="IPR014917">
    <property type="entry name" value="DUF1800"/>
</dbReference>
<feature type="chain" id="PRO_5041681701" evidence="1">
    <location>
        <begin position="31"/>
        <end position="551"/>
    </location>
</feature>
<dbReference type="Pfam" id="PF08811">
    <property type="entry name" value="DUF1800"/>
    <property type="match status" value="1"/>
</dbReference>
<dbReference type="RefSeq" id="WP_285233240.1">
    <property type="nucleotide sequence ID" value="NZ_CP116346.1"/>
</dbReference>
<evidence type="ECO:0000313" key="2">
    <source>
        <dbReference type="EMBL" id="WIT12147.1"/>
    </source>
</evidence>
<proteinExistence type="predicted"/>
<protein>
    <submittedName>
        <fullName evidence="2">DUF1800 family protein</fullName>
    </submittedName>
</protein>
<name>A0AA95NBT4_9BURK</name>
<dbReference type="EMBL" id="CP116346">
    <property type="protein sequence ID" value="WIT12147.1"/>
    <property type="molecule type" value="Genomic_DNA"/>
</dbReference>
<dbReference type="KEGG" id="pais:PFX98_00655"/>
<organism evidence="2 3">
    <name type="scientific">Paucibacter sediminis</name>
    <dbReference type="NCBI Taxonomy" id="3019553"/>
    <lineage>
        <taxon>Bacteria</taxon>
        <taxon>Pseudomonadati</taxon>
        <taxon>Pseudomonadota</taxon>
        <taxon>Betaproteobacteria</taxon>
        <taxon>Burkholderiales</taxon>
        <taxon>Sphaerotilaceae</taxon>
        <taxon>Roseateles</taxon>
    </lineage>
</organism>
<sequence length="551" mass="58762">MTLLLTTRRAICACALGAPMLLTMMAGARAAGLDEGEARRFLAQASFGPTEASTQALMASGKAAWLQEQFAQPASDFVGIVAVDVNAKIGCPEGAPPGCKRDNYSLFPLQLQFFRNALGGPDQLRQRTALALSQILVVSGQQIRLPYAMANYERIFLGHAFGNFRDILREVTLSPAMGRFLNMANNDKPNPAKGIAPNENYARELLQLFSIGLWQLNPDGSQQLDARGLPLPSYDQEVVEGFAHVFTGWSYPPRPGGRDRFPNPPNFSGPMLAYAAHHDLGAKQLLLGQTLPAGQGAAADLEAALDNVFRHPNVGPFIGRQLIQQLVTANPSPAYVARVAAAFNGSSGAQGGSARGDMKATLSAILLDPEASAPPQPQNFGKLREPILQLTHLFRALGGESDGVWLRGQAAALGQPIYSPPSVFNFFPPDYDLPDDPSLDGPAFGVFNASAAFRLSGMFATALNGKGVPPDDKVAGSTGSKIDLTRWQALAADPAALVKEIRRVLFAGRMSSSLEQALLKAAQLAPAGKPLERARAALFLAVMSPEYLVEH</sequence>
<keyword evidence="1" id="KW-0732">Signal</keyword>
<dbReference type="PANTHER" id="PTHR43737">
    <property type="entry name" value="BLL7424 PROTEIN"/>
    <property type="match status" value="1"/>
</dbReference>
<feature type="signal peptide" evidence="1">
    <location>
        <begin position="1"/>
        <end position="30"/>
    </location>
</feature>
<reference evidence="2" key="1">
    <citation type="submission" date="2023-01" db="EMBL/GenBank/DDBJ databases">
        <title>Whole genome sequence of Paucibacter sp. S2-9 isolated from pond sediment.</title>
        <authorList>
            <person name="Jung J.Y."/>
        </authorList>
    </citation>
    <scope>NUCLEOTIDE SEQUENCE</scope>
    <source>
        <strain evidence="2">S2-9</strain>
    </source>
</reference>
<evidence type="ECO:0000313" key="3">
    <source>
        <dbReference type="Proteomes" id="UP001177769"/>
    </source>
</evidence>
<accession>A0AA95NBT4</accession>
<dbReference type="Proteomes" id="UP001177769">
    <property type="component" value="Chromosome"/>
</dbReference>
<gene>
    <name evidence="2" type="ORF">PFX98_00655</name>
</gene>
<dbReference type="AlphaFoldDB" id="A0AA95NBT4"/>
<evidence type="ECO:0000256" key="1">
    <source>
        <dbReference type="SAM" id="SignalP"/>
    </source>
</evidence>